<keyword evidence="1" id="KW-0812">Transmembrane</keyword>
<dbReference type="Proteomes" id="UP000238649">
    <property type="component" value="Unassembled WGS sequence"/>
</dbReference>
<keyword evidence="1" id="KW-1133">Transmembrane helix</keyword>
<evidence type="ECO:0000256" key="1">
    <source>
        <dbReference type="SAM" id="Phobius"/>
    </source>
</evidence>
<dbReference type="RefSeq" id="WP_105912391.1">
    <property type="nucleotide sequence ID" value="NZ_NXGH01000030.1"/>
</dbReference>
<accession>A0A2S9SNV5</accession>
<keyword evidence="1" id="KW-0472">Membrane</keyword>
<name>A0A2S9SNV5_9BACT</name>
<sequence length="263" mass="31310">MFLIENYNMIFLVCLVLILLTIFVMMKIVFDKFKKLNTKLDGIDDYLLENAKKLNVMAEEILENNKNIKLNNEFILKTSLELKNVREHDFVNFNKDIKLLISNIENKIENYIKYQDKTTINLGTKLDSYFVNITKIISTLKIDNLISITNEINKYRQGVLEDEFFLQEVGHCKVVKFTDKSNNDFTEVFYNDLGEKLYAETYSENKLKLLIKYQNDRIKEGIEFDKNGNEIFEYFYNEAEEISKKIEYEYDNNGKRIKEEVNY</sequence>
<proteinExistence type="predicted"/>
<organism evidence="2 3">
    <name type="scientific">Aliarcobacter cryaerophilus</name>
    <dbReference type="NCBI Taxonomy" id="28198"/>
    <lineage>
        <taxon>Bacteria</taxon>
        <taxon>Pseudomonadati</taxon>
        <taxon>Campylobacterota</taxon>
        <taxon>Epsilonproteobacteria</taxon>
        <taxon>Campylobacterales</taxon>
        <taxon>Arcobacteraceae</taxon>
        <taxon>Aliarcobacter</taxon>
    </lineage>
</organism>
<evidence type="ECO:0000313" key="3">
    <source>
        <dbReference type="Proteomes" id="UP000238649"/>
    </source>
</evidence>
<evidence type="ECO:0000313" key="2">
    <source>
        <dbReference type="EMBL" id="PRM88281.1"/>
    </source>
</evidence>
<feature type="transmembrane region" description="Helical" evidence="1">
    <location>
        <begin position="6"/>
        <end position="30"/>
    </location>
</feature>
<comment type="caution">
    <text evidence="2">The sequence shown here is derived from an EMBL/GenBank/DDBJ whole genome shotgun (WGS) entry which is preliminary data.</text>
</comment>
<protein>
    <submittedName>
        <fullName evidence="2">Uncharacterized protein</fullName>
    </submittedName>
</protein>
<gene>
    <name evidence="2" type="ORF">CJ671_09080</name>
</gene>
<dbReference type="EMBL" id="NXGH01000030">
    <property type="protein sequence ID" value="PRM88281.1"/>
    <property type="molecule type" value="Genomic_DNA"/>
</dbReference>
<reference evidence="2 3" key="1">
    <citation type="submission" date="2017-09" db="EMBL/GenBank/DDBJ databases">
        <title>Reassesment of A. cryaerophilus.</title>
        <authorList>
            <person name="Perez-Cataluna A."/>
            <person name="Collado L."/>
            <person name="Salgado O."/>
            <person name="Lefinanco V."/>
            <person name="Figueras M.J."/>
        </authorList>
    </citation>
    <scope>NUCLEOTIDE SEQUENCE [LARGE SCALE GENOMIC DNA]</scope>
    <source>
        <strain evidence="2 3">LMG 9871</strain>
    </source>
</reference>
<dbReference type="OrthoDB" id="5368645at2"/>
<dbReference type="AlphaFoldDB" id="A0A2S9SNV5"/>